<name>A0ABY5RQQ7_9HYPH</name>
<keyword evidence="1" id="KW-0175">Coiled coil</keyword>
<sequence>MVSPRIDASQRDWPSLLHSLLASPGRTELAADVGKALQQNDFDGARQRLILAVNAGTLAILIGDDIHNPELQSLLLAVAREQHDSQLTARIEAGEVTSNAMNGKGPNDMAEKERVRAEAAVQELRTVREQLATLKEKGARAVELEQSLEQERGRTASAAHDLNLMRGQLTAMAQNAISASDARDAYAREAERSKAALVELAAKLTAAQEQLAALEGSAAEVTELRLALARERDAAKASAGEIDSLRRELVSRETDRVGSAGARNSTHNGHEPANVTPEHSRVGQGEPADLRASEAKLQNELNKERERSASVVQQLSASQREILALKAQVAGSAAIKEALRQEKENSATVLRDREALERQVKAFETYTAFIPGTLIFQTTPILLEPVIQTFRSGVRSNNRTSIDGASLQPRDRQVPSPLNVETERKLPDDGTMRIHRDPPQKTSQKPVVPPTSKPKSDDVASRDAPVKLKRGARLPSNRNSAPPGPFTPDLPVTLRPVDGLWALY</sequence>
<evidence type="ECO:0008006" key="5">
    <source>
        <dbReference type="Google" id="ProtNLM"/>
    </source>
</evidence>
<proteinExistence type="predicted"/>
<evidence type="ECO:0000256" key="1">
    <source>
        <dbReference type="SAM" id="Coils"/>
    </source>
</evidence>
<feature type="compositionally biased region" description="Basic and acidic residues" evidence="2">
    <location>
        <begin position="421"/>
        <end position="439"/>
    </location>
</feature>
<feature type="region of interest" description="Disordered" evidence="2">
    <location>
        <begin position="396"/>
        <end position="493"/>
    </location>
</feature>
<feature type="coiled-coil region" evidence="1">
    <location>
        <begin position="190"/>
        <end position="248"/>
    </location>
</feature>
<evidence type="ECO:0000313" key="4">
    <source>
        <dbReference type="Proteomes" id="UP001017257"/>
    </source>
</evidence>
<dbReference type="Proteomes" id="UP001017257">
    <property type="component" value="Chromosome"/>
</dbReference>
<protein>
    <recommendedName>
        <fullName evidence="5">Chromosome partitioning protein ParA</fullName>
    </recommendedName>
</protein>
<feature type="compositionally biased region" description="Basic and acidic residues" evidence="2">
    <location>
        <begin position="454"/>
        <end position="466"/>
    </location>
</feature>
<organism evidence="3 4">
    <name type="scientific">Microvirga terrae</name>
    <dbReference type="NCBI Taxonomy" id="2740529"/>
    <lineage>
        <taxon>Bacteria</taxon>
        <taxon>Pseudomonadati</taxon>
        <taxon>Pseudomonadota</taxon>
        <taxon>Alphaproteobacteria</taxon>
        <taxon>Hyphomicrobiales</taxon>
        <taxon>Methylobacteriaceae</taxon>
        <taxon>Microvirga</taxon>
    </lineage>
</organism>
<feature type="coiled-coil region" evidence="1">
    <location>
        <begin position="107"/>
        <end position="154"/>
    </location>
</feature>
<evidence type="ECO:0000256" key="2">
    <source>
        <dbReference type="SAM" id="MobiDB-lite"/>
    </source>
</evidence>
<keyword evidence="4" id="KW-1185">Reference proteome</keyword>
<evidence type="ECO:0000313" key="3">
    <source>
        <dbReference type="EMBL" id="UVF19244.1"/>
    </source>
</evidence>
<dbReference type="RefSeq" id="WP_173946896.1">
    <property type="nucleotide sequence ID" value="NZ_CP102845.1"/>
</dbReference>
<dbReference type="EMBL" id="CP102845">
    <property type="protein sequence ID" value="UVF19244.1"/>
    <property type="molecule type" value="Genomic_DNA"/>
</dbReference>
<accession>A0ABY5RQQ7</accession>
<reference evidence="3" key="1">
    <citation type="submission" date="2022-08" db="EMBL/GenBank/DDBJ databases">
        <title>Microvirga terrae sp. nov., isolated from soil.</title>
        <authorList>
            <person name="Kim K.H."/>
            <person name="Seo Y.L."/>
            <person name="Kim J.M."/>
            <person name="Lee J.K."/>
            <person name="Han D.M."/>
            <person name="Jeon C.O."/>
        </authorList>
    </citation>
    <scope>NUCLEOTIDE SEQUENCE</scope>
    <source>
        <strain evidence="3">R24</strain>
    </source>
</reference>
<feature type="region of interest" description="Disordered" evidence="2">
    <location>
        <begin position="251"/>
        <end position="288"/>
    </location>
</feature>
<gene>
    <name evidence="3" type="ORF">HPT29_022870</name>
</gene>